<dbReference type="PANTHER" id="PTHR43134:SF1">
    <property type="entry name" value="SIGNAL RECOGNITION PARTICLE RECEPTOR SUBUNIT ALPHA"/>
    <property type="match status" value="1"/>
</dbReference>
<reference evidence="12 13" key="1">
    <citation type="submission" date="2019-07" db="EMBL/GenBank/DDBJ databases">
        <title>Whole genome shotgun sequence of Actinotalea fermentans NBRC 105374.</title>
        <authorList>
            <person name="Hosoyama A."/>
            <person name="Uohara A."/>
            <person name="Ohji S."/>
            <person name="Ichikawa N."/>
        </authorList>
    </citation>
    <scope>NUCLEOTIDE SEQUENCE [LARGE SCALE GENOMIC DNA]</scope>
    <source>
        <strain evidence="12 13">NBRC 105374</strain>
    </source>
</reference>
<keyword evidence="5 9" id="KW-0342">GTP-binding</keyword>
<dbReference type="SMART" id="SM00963">
    <property type="entry name" value="SRP54_N"/>
    <property type="match status" value="1"/>
</dbReference>
<dbReference type="Proteomes" id="UP000321484">
    <property type="component" value="Unassembled WGS sequence"/>
</dbReference>
<dbReference type="OrthoDB" id="9804720at2"/>
<dbReference type="InterPro" id="IPR004390">
    <property type="entry name" value="SR_rcpt_FtsY"/>
</dbReference>
<dbReference type="SMART" id="SM00962">
    <property type="entry name" value="SRP54"/>
    <property type="match status" value="1"/>
</dbReference>
<comment type="function">
    <text evidence="9">Involved in targeting and insertion of nascent membrane proteins into the cytoplasmic membrane. Acts as a receptor for the complex formed by the signal recognition particle (SRP) and the ribosome-nascent chain (RNC).</text>
</comment>
<feature type="binding site" evidence="9">
    <location>
        <begin position="276"/>
        <end position="280"/>
    </location>
    <ligand>
        <name>GTP</name>
        <dbReference type="ChEBI" id="CHEBI:37565"/>
    </ligand>
</feature>
<name>A0A511YVX4_9CELL</name>
<evidence type="ECO:0000256" key="5">
    <source>
        <dbReference type="ARBA" id="ARBA00023134"/>
    </source>
</evidence>
<dbReference type="GO" id="GO:0005525">
    <property type="term" value="F:GTP binding"/>
    <property type="evidence" value="ECO:0007669"/>
    <property type="project" value="UniProtKB-UniRule"/>
</dbReference>
<dbReference type="InterPro" id="IPR027417">
    <property type="entry name" value="P-loop_NTPase"/>
</dbReference>
<keyword evidence="1 9" id="KW-1003">Cell membrane</keyword>
<dbReference type="Pfam" id="PF02881">
    <property type="entry name" value="SRP54_N"/>
    <property type="match status" value="1"/>
</dbReference>
<dbReference type="Pfam" id="PF00448">
    <property type="entry name" value="SRP54"/>
    <property type="match status" value="1"/>
</dbReference>
<evidence type="ECO:0000256" key="9">
    <source>
        <dbReference type="HAMAP-Rule" id="MF_00920"/>
    </source>
</evidence>
<keyword evidence="6 9" id="KW-0472">Membrane</keyword>
<dbReference type="SUPFAM" id="SSF52540">
    <property type="entry name" value="P-loop containing nucleoside triphosphate hydrolases"/>
    <property type="match status" value="1"/>
</dbReference>
<dbReference type="FunFam" id="3.40.50.300:FF:000053">
    <property type="entry name" value="Signal recognition particle receptor FtsY"/>
    <property type="match status" value="1"/>
</dbReference>
<comment type="subcellular location">
    <subcellularLocation>
        <location evidence="9">Cell membrane</location>
        <topology evidence="9">Peripheral membrane protein</topology>
        <orientation evidence="9">Cytoplasmic side</orientation>
    </subcellularLocation>
    <subcellularLocation>
        <location evidence="9">Cytoplasm</location>
    </subcellularLocation>
</comment>
<dbReference type="SMART" id="SM00382">
    <property type="entry name" value="AAA"/>
    <property type="match status" value="1"/>
</dbReference>
<keyword evidence="3 9" id="KW-0547">Nucleotide-binding</keyword>
<evidence type="ECO:0000256" key="2">
    <source>
        <dbReference type="ARBA" id="ARBA00022490"/>
    </source>
</evidence>
<feature type="binding site" evidence="9">
    <location>
        <begin position="193"/>
        <end position="200"/>
    </location>
    <ligand>
        <name>GTP</name>
        <dbReference type="ChEBI" id="CHEBI:37565"/>
    </ligand>
</feature>
<evidence type="ECO:0000313" key="12">
    <source>
        <dbReference type="EMBL" id="GEN79364.1"/>
    </source>
</evidence>
<feature type="region of interest" description="Disordered" evidence="10">
    <location>
        <begin position="31"/>
        <end position="77"/>
    </location>
</feature>
<evidence type="ECO:0000313" key="13">
    <source>
        <dbReference type="Proteomes" id="UP000321484"/>
    </source>
</evidence>
<organism evidence="12 13">
    <name type="scientific">Actinotalea fermentans</name>
    <dbReference type="NCBI Taxonomy" id="43671"/>
    <lineage>
        <taxon>Bacteria</taxon>
        <taxon>Bacillati</taxon>
        <taxon>Actinomycetota</taxon>
        <taxon>Actinomycetes</taxon>
        <taxon>Micrococcales</taxon>
        <taxon>Cellulomonadaceae</taxon>
        <taxon>Actinotalea</taxon>
    </lineage>
</organism>
<evidence type="ECO:0000256" key="4">
    <source>
        <dbReference type="ARBA" id="ARBA00022801"/>
    </source>
</evidence>
<protein>
    <recommendedName>
        <fullName evidence="9">Signal recognition particle receptor FtsY</fullName>
        <shortName evidence="9">SRP receptor</shortName>
        <ecNumber evidence="9">3.6.5.4</ecNumber>
    </recommendedName>
</protein>
<comment type="subunit">
    <text evidence="9">Part of the signal recognition particle protein translocation system, which is composed of SRP and FtsY.</text>
</comment>
<evidence type="ECO:0000256" key="3">
    <source>
        <dbReference type="ARBA" id="ARBA00022741"/>
    </source>
</evidence>
<dbReference type="GO" id="GO:0006614">
    <property type="term" value="P:SRP-dependent cotranslational protein targeting to membrane"/>
    <property type="evidence" value="ECO:0007669"/>
    <property type="project" value="InterPro"/>
</dbReference>
<dbReference type="GO" id="GO:0005047">
    <property type="term" value="F:signal recognition particle binding"/>
    <property type="evidence" value="ECO:0007669"/>
    <property type="project" value="TreeGrafter"/>
</dbReference>
<dbReference type="GO" id="GO:0005737">
    <property type="term" value="C:cytoplasm"/>
    <property type="evidence" value="ECO:0007669"/>
    <property type="project" value="UniProtKB-SubCell"/>
</dbReference>
<dbReference type="Gene3D" id="3.40.50.300">
    <property type="entry name" value="P-loop containing nucleotide triphosphate hydrolases"/>
    <property type="match status" value="1"/>
</dbReference>
<dbReference type="InterPro" id="IPR013822">
    <property type="entry name" value="Signal_recog_particl_SRP54_hlx"/>
</dbReference>
<comment type="catalytic activity">
    <reaction evidence="8 9">
        <text>GTP + H2O = GDP + phosphate + H(+)</text>
        <dbReference type="Rhea" id="RHEA:19669"/>
        <dbReference type="ChEBI" id="CHEBI:15377"/>
        <dbReference type="ChEBI" id="CHEBI:15378"/>
        <dbReference type="ChEBI" id="CHEBI:37565"/>
        <dbReference type="ChEBI" id="CHEBI:43474"/>
        <dbReference type="ChEBI" id="CHEBI:58189"/>
        <dbReference type="EC" id="3.6.5.4"/>
    </reaction>
</comment>
<dbReference type="InterPro" id="IPR003593">
    <property type="entry name" value="AAA+_ATPase"/>
</dbReference>
<accession>A0A511YVX4</accession>
<dbReference type="InterPro" id="IPR000897">
    <property type="entry name" value="SRP54_GTPase_dom"/>
</dbReference>
<dbReference type="PANTHER" id="PTHR43134">
    <property type="entry name" value="SIGNAL RECOGNITION PARTICLE RECEPTOR SUBUNIT ALPHA"/>
    <property type="match status" value="1"/>
</dbReference>
<dbReference type="NCBIfam" id="TIGR00064">
    <property type="entry name" value="ftsY"/>
    <property type="match status" value="1"/>
</dbReference>
<dbReference type="GO" id="GO:0005886">
    <property type="term" value="C:plasma membrane"/>
    <property type="evidence" value="ECO:0007669"/>
    <property type="project" value="UniProtKB-SubCell"/>
</dbReference>
<evidence type="ECO:0000256" key="7">
    <source>
        <dbReference type="ARBA" id="ARBA00023170"/>
    </source>
</evidence>
<keyword evidence="4 9" id="KW-0378">Hydrolase</keyword>
<dbReference type="AlphaFoldDB" id="A0A511YVX4"/>
<evidence type="ECO:0000256" key="6">
    <source>
        <dbReference type="ARBA" id="ARBA00023136"/>
    </source>
</evidence>
<dbReference type="InterPro" id="IPR042101">
    <property type="entry name" value="SRP54_N_sf"/>
</dbReference>
<keyword evidence="13" id="KW-1185">Reference proteome</keyword>
<dbReference type="FunFam" id="1.20.120.140:FF:000002">
    <property type="entry name" value="Signal recognition particle receptor FtsY"/>
    <property type="match status" value="1"/>
</dbReference>
<proteinExistence type="inferred from homology"/>
<dbReference type="Gene3D" id="1.20.120.140">
    <property type="entry name" value="Signal recognition particle SRP54, nucleotide-binding domain"/>
    <property type="match status" value="1"/>
</dbReference>
<sequence length="387" mass="39847">MNELSDILIWALPALAVLGVGIAVPLRRRSRRPAPPAGEVAPARPASVPTTTAGPVAEPEAAPQETPQAPSLETPEPVAGRLVRLRERLARSGSPLGARLLTVLSRDHLAEADWEELEEVLLLADVGAGPTAELVDALRERVRVLGVREPAAVRALLREQLLALVGTDLDRSLAVAPTAADGVTHPAVVLVVGVNGTGKTTTVGKLARVLVAEGSSVVLGAADTFRAAAADQLQTWGARVGVPVVRSDREGADPASVAFEALAQAQEAGADVVLVDTAGRLQNKAGLMDELGKIVRVLSRTAPVSEVLLVLDATTGQNGLRQAQVFTEVAGVTGIVLTKLDGTAKGGIVVAVQRELGVPVKLVGLGEGPDDLAPFDPEAFVDGLLAG</sequence>
<evidence type="ECO:0000259" key="11">
    <source>
        <dbReference type="PROSITE" id="PS00300"/>
    </source>
</evidence>
<keyword evidence="2 9" id="KW-0963">Cytoplasm</keyword>
<comment type="caution">
    <text evidence="12">The sequence shown here is derived from an EMBL/GenBank/DDBJ whole genome shotgun (WGS) entry which is preliminary data.</text>
</comment>
<keyword evidence="7 9" id="KW-0675">Receptor</keyword>
<evidence type="ECO:0000256" key="10">
    <source>
        <dbReference type="SAM" id="MobiDB-lite"/>
    </source>
</evidence>
<evidence type="ECO:0000256" key="1">
    <source>
        <dbReference type="ARBA" id="ARBA00022475"/>
    </source>
</evidence>
<dbReference type="EC" id="3.6.5.4" evidence="9"/>
<dbReference type="EMBL" id="BJYK01000001">
    <property type="protein sequence ID" value="GEN79364.1"/>
    <property type="molecule type" value="Genomic_DNA"/>
</dbReference>
<comment type="similarity">
    <text evidence="9">Belongs to the GTP-binding SRP family. FtsY subfamily.</text>
</comment>
<gene>
    <name evidence="9 12" type="primary">ftsY</name>
    <name evidence="12" type="ORF">AFE02nite_10980</name>
</gene>
<dbReference type="SUPFAM" id="SSF47364">
    <property type="entry name" value="Domain of the SRP/SRP receptor G-proteins"/>
    <property type="match status" value="1"/>
</dbReference>
<feature type="domain" description="SRP54-type proteins GTP-binding" evidence="11">
    <location>
        <begin position="359"/>
        <end position="372"/>
    </location>
</feature>
<dbReference type="InterPro" id="IPR036225">
    <property type="entry name" value="SRP/SRP_N"/>
</dbReference>
<dbReference type="RefSeq" id="WP_146819179.1">
    <property type="nucleotide sequence ID" value="NZ_BJYK01000001.1"/>
</dbReference>
<dbReference type="GO" id="GO:0003924">
    <property type="term" value="F:GTPase activity"/>
    <property type="evidence" value="ECO:0007669"/>
    <property type="project" value="UniProtKB-UniRule"/>
</dbReference>
<dbReference type="PROSITE" id="PS00300">
    <property type="entry name" value="SRP54"/>
    <property type="match status" value="1"/>
</dbReference>
<evidence type="ECO:0000256" key="8">
    <source>
        <dbReference type="ARBA" id="ARBA00048027"/>
    </source>
</evidence>
<feature type="binding site" evidence="9">
    <location>
        <begin position="338"/>
        <end position="341"/>
    </location>
    <ligand>
        <name>GTP</name>
        <dbReference type="ChEBI" id="CHEBI:37565"/>
    </ligand>
</feature>
<feature type="compositionally biased region" description="Low complexity" evidence="10">
    <location>
        <begin position="48"/>
        <end position="70"/>
    </location>
</feature>
<dbReference type="HAMAP" id="MF_00920">
    <property type="entry name" value="FtsY"/>
    <property type="match status" value="1"/>
</dbReference>